<dbReference type="AlphaFoldDB" id="A0A183D881"/>
<keyword evidence="3" id="KW-1185">Reference proteome</keyword>
<proteinExistence type="predicted"/>
<dbReference type="OrthoDB" id="26525at2759"/>
<accession>A0A183D881</accession>
<evidence type="ECO:0000313" key="3">
    <source>
        <dbReference type="Proteomes" id="UP000271098"/>
    </source>
</evidence>
<reference evidence="4" key="1">
    <citation type="submission" date="2016-06" db="UniProtKB">
        <authorList>
            <consortium name="WormBaseParasite"/>
        </authorList>
    </citation>
    <scope>IDENTIFICATION</scope>
</reference>
<feature type="domain" description="EF-hand" evidence="1">
    <location>
        <begin position="1"/>
        <end position="33"/>
    </location>
</feature>
<evidence type="ECO:0000259" key="1">
    <source>
        <dbReference type="PROSITE" id="PS50222"/>
    </source>
</evidence>
<reference evidence="2 3" key="2">
    <citation type="submission" date="2018-11" db="EMBL/GenBank/DDBJ databases">
        <authorList>
            <consortium name="Pathogen Informatics"/>
        </authorList>
    </citation>
    <scope>NUCLEOTIDE SEQUENCE [LARGE SCALE GENOMIC DNA]</scope>
</reference>
<dbReference type="Proteomes" id="UP000271098">
    <property type="component" value="Unassembled WGS sequence"/>
</dbReference>
<dbReference type="GO" id="GO:0005509">
    <property type="term" value="F:calcium ion binding"/>
    <property type="evidence" value="ECO:0007669"/>
    <property type="project" value="InterPro"/>
</dbReference>
<evidence type="ECO:0000313" key="4">
    <source>
        <dbReference type="WBParaSite" id="GPUH_0000492901-mRNA-1"/>
    </source>
</evidence>
<evidence type="ECO:0000313" key="2">
    <source>
        <dbReference type="EMBL" id="VDK48126.1"/>
    </source>
</evidence>
<dbReference type="InterPro" id="IPR002048">
    <property type="entry name" value="EF_hand_dom"/>
</dbReference>
<organism evidence="4">
    <name type="scientific">Gongylonema pulchrum</name>
    <dbReference type="NCBI Taxonomy" id="637853"/>
    <lineage>
        <taxon>Eukaryota</taxon>
        <taxon>Metazoa</taxon>
        <taxon>Ecdysozoa</taxon>
        <taxon>Nematoda</taxon>
        <taxon>Chromadorea</taxon>
        <taxon>Rhabditida</taxon>
        <taxon>Spirurina</taxon>
        <taxon>Spiruromorpha</taxon>
        <taxon>Spiruroidea</taxon>
        <taxon>Gongylonematidae</taxon>
        <taxon>Gongylonema</taxon>
    </lineage>
</organism>
<sequence length="40" mass="4661">MTLMNVFDLFDFDESGTLCRNEFDIYNTLASDEHVTDQVN</sequence>
<dbReference type="PROSITE" id="PS50222">
    <property type="entry name" value="EF_HAND_2"/>
    <property type="match status" value="1"/>
</dbReference>
<dbReference type="PROSITE" id="PS00018">
    <property type="entry name" value="EF_HAND_1"/>
    <property type="match status" value="1"/>
</dbReference>
<gene>
    <name evidence="2" type="ORF">GPUH_LOCUS4922</name>
</gene>
<dbReference type="WBParaSite" id="GPUH_0000492901-mRNA-1">
    <property type="protein sequence ID" value="GPUH_0000492901-mRNA-1"/>
    <property type="gene ID" value="GPUH_0000492901"/>
</dbReference>
<dbReference type="InterPro" id="IPR018247">
    <property type="entry name" value="EF_Hand_1_Ca_BS"/>
</dbReference>
<name>A0A183D881_9BILA</name>
<dbReference type="EMBL" id="UYRT01009807">
    <property type="protein sequence ID" value="VDK48126.1"/>
    <property type="molecule type" value="Genomic_DNA"/>
</dbReference>
<protein>
    <submittedName>
        <fullName evidence="4">EF-hand domain-containing protein</fullName>
    </submittedName>
</protein>